<dbReference type="Pfam" id="PF00462">
    <property type="entry name" value="Glutaredoxin"/>
    <property type="match status" value="1"/>
</dbReference>
<evidence type="ECO:0000256" key="2">
    <source>
        <dbReference type="ARBA" id="ARBA00023284"/>
    </source>
</evidence>
<evidence type="ECO:0000259" key="4">
    <source>
        <dbReference type="Pfam" id="PF00462"/>
    </source>
</evidence>
<dbReference type="InterPro" id="IPR002109">
    <property type="entry name" value="Glutaredoxin"/>
</dbReference>
<evidence type="ECO:0000256" key="3">
    <source>
        <dbReference type="SAM" id="MobiDB-lite"/>
    </source>
</evidence>
<sequence length="125" mass="12700">MNSSSRTSSGTGRSHSDSATVSDAAAVIADTPVVVFSKSYCPYCRQAKATLESLGVHYAVVELDQVEGGRQMQREVAGIVGRSSVPAVFVGGNYVGGANDGGLGGVVPLARAGKLQGMLREAGAL</sequence>
<gene>
    <name evidence="5" type="ORF">PPAR1163_LOCUS27192</name>
    <name evidence="6" type="ORF">PPAR1163_LOCUS27193</name>
    <name evidence="7" type="ORF">PPAR1163_LOCUS27195</name>
</gene>
<dbReference type="PANTHER" id="PTHR45694">
    <property type="entry name" value="GLUTAREDOXIN 2"/>
    <property type="match status" value="1"/>
</dbReference>
<evidence type="ECO:0000313" key="7">
    <source>
        <dbReference type="EMBL" id="CAD9268758.1"/>
    </source>
</evidence>
<dbReference type="InterPro" id="IPR036249">
    <property type="entry name" value="Thioredoxin-like_sf"/>
</dbReference>
<dbReference type="GO" id="GO:0034599">
    <property type="term" value="P:cellular response to oxidative stress"/>
    <property type="evidence" value="ECO:0007669"/>
    <property type="project" value="TreeGrafter"/>
</dbReference>
<name>A0A6U4LD94_9STRA</name>
<keyword evidence="1" id="KW-1015">Disulfide bond</keyword>
<dbReference type="EMBL" id="HBGJ01043234">
    <property type="protein sequence ID" value="CAD9268756.1"/>
    <property type="molecule type" value="Transcribed_RNA"/>
</dbReference>
<dbReference type="InterPro" id="IPR014025">
    <property type="entry name" value="Glutaredoxin_subgr"/>
</dbReference>
<dbReference type="EMBL" id="HBGJ01043233">
    <property type="protein sequence ID" value="CAD9268755.1"/>
    <property type="molecule type" value="Transcribed_RNA"/>
</dbReference>
<dbReference type="GO" id="GO:0015038">
    <property type="term" value="F:glutathione disulfide oxidoreductase activity"/>
    <property type="evidence" value="ECO:0007669"/>
    <property type="project" value="TreeGrafter"/>
</dbReference>
<feature type="domain" description="Glutaredoxin" evidence="4">
    <location>
        <begin position="33"/>
        <end position="95"/>
    </location>
</feature>
<dbReference type="CDD" id="cd03419">
    <property type="entry name" value="GRX_GRXh_1_2_like"/>
    <property type="match status" value="1"/>
</dbReference>
<dbReference type="GO" id="GO:0005737">
    <property type="term" value="C:cytoplasm"/>
    <property type="evidence" value="ECO:0007669"/>
    <property type="project" value="TreeGrafter"/>
</dbReference>
<protein>
    <recommendedName>
        <fullName evidence="4">Glutaredoxin domain-containing protein</fullName>
    </recommendedName>
</protein>
<dbReference type="AlphaFoldDB" id="A0A6U4LD94"/>
<feature type="region of interest" description="Disordered" evidence="3">
    <location>
        <begin position="1"/>
        <end position="21"/>
    </location>
</feature>
<evidence type="ECO:0000313" key="6">
    <source>
        <dbReference type="EMBL" id="CAD9268756.1"/>
    </source>
</evidence>
<dbReference type="PROSITE" id="PS51354">
    <property type="entry name" value="GLUTAREDOXIN_2"/>
    <property type="match status" value="1"/>
</dbReference>
<accession>A0A6U4LD94</accession>
<keyword evidence="2" id="KW-0676">Redox-active center</keyword>
<dbReference type="InterPro" id="IPR011767">
    <property type="entry name" value="GLR_AS"/>
</dbReference>
<evidence type="ECO:0000256" key="1">
    <source>
        <dbReference type="ARBA" id="ARBA00023157"/>
    </source>
</evidence>
<dbReference type="PROSITE" id="PS00195">
    <property type="entry name" value="GLUTAREDOXIN_1"/>
    <property type="match status" value="1"/>
</dbReference>
<dbReference type="PRINTS" id="PR00160">
    <property type="entry name" value="GLUTAREDOXIN"/>
</dbReference>
<reference evidence="5" key="1">
    <citation type="submission" date="2021-01" db="EMBL/GenBank/DDBJ databases">
        <authorList>
            <person name="Corre E."/>
            <person name="Pelletier E."/>
            <person name="Niang G."/>
            <person name="Scheremetjew M."/>
            <person name="Finn R."/>
            <person name="Kale V."/>
            <person name="Holt S."/>
            <person name="Cochrane G."/>
            <person name="Meng A."/>
            <person name="Brown T."/>
            <person name="Cohen L."/>
        </authorList>
    </citation>
    <scope>NUCLEOTIDE SEQUENCE</scope>
    <source>
        <strain evidence="5">CCMP2877</strain>
    </source>
</reference>
<evidence type="ECO:0000313" key="5">
    <source>
        <dbReference type="EMBL" id="CAD9268755.1"/>
    </source>
</evidence>
<dbReference type="PANTHER" id="PTHR45694:SF5">
    <property type="entry name" value="GLUTAREDOXIN 2"/>
    <property type="match status" value="1"/>
</dbReference>
<dbReference type="EMBL" id="HBGJ01043236">
    <property type="protein sequence ID" value="CAD9268758.1"/>
    <property type="molecule type" value="Transcribed_RNA"/>
</dbReference>
<organism evidence="5">
    <name type="scientific">Phaeomonas parva</name>
    <dbReference type="NCBI Taxonomy" id="124430"/>
    <lineage>
        <taxon>Eukaryota</taxon>
        <taxon>Sar</taxon>
        <taxon>Stramenopiles</taxon>
        <taxon>Ochrophyta</taxon>
        <taxon>Pinguiophyceae</taxon>
        <taxon>Pinguiochrysidales</taxon>
        <taxon>Pinguiochrysidaceae</taxon>
        <taxon>Phaeomonas</taxon>
    </lineage>
</organism>
<dbReference type="Gene3D" id="3.40.30.10">
    <property type="entry name" value="Glutaredoxin"/>
    <property type="match status" value="1"/>
</dbReference>
<proteinExistence type="predicted"/>
<dbReference type="SUPFAM" id="SSF52833">
    <property type="entry name" value="Thioredoxin-like"/>
    <property type="match status" value="1"/>
</dbReference>